<keyword evidence="3" id="KW-1185">Reference proteome</keyword>
<sequence length="117" mass="12312">MTETKPPRYFRTPRAKAGPAREALDAALSDRDLTGMDGITAEIARGAADLVDAARRQQDPRLWLSASGRLLALVGQLDRRPGTVPDDGGGDRDDDGEPDELAAALGSGPTLGDVEES</sequence>
<evidence type="ECO:0000313" key="2">
    <source>
        <dbReference type="EMBL" id="NYE68871.1"/>
    </source>
</evidence>
<dbReference type="RefSeq" id="WP_179747740.1">
    <property type="nucleotide sequence ID" value="NZ_JACCBU010000001.1"/>
</dbReference>
<gene>
    <name evidence="2" type="ORF">BKA15_000200</name>
</gene>
<feature type="region of interest" description="Disordered" evidence="1">
    <location>
        <begin position="77"/>
        <end position="117"/>
    </location>
</feature>
<protein>
    <submittedName>
        <fullName evidence="2">Uncharacterized protein</fullName>
    </submittedName>
</protein>
<dbReference type="Proteomes" id="UP000569914">
    <property type="component" value="Unassembled WGS sequence"/>
</dbReference>
<accession>A0A7Y9I2M8</accession>
<dbReference type="EMBL" id="JACCBU010000001">
    <property type="protein sequence ID" value="NYE68871.1"/>
    <property type="molecule type" value="Genomic_DNA"/>
</dbReference>
<feature type="region of interest" description="Disordered" evidence="1">
    <location>
        <begin position="1"/>
        <end position="22"/>
    </location>
</feature>
<comment type="caution">
    <text evidence="2">The sequence shown here is derived from an EMBL/GenBank/DDBJ whole genome shotgun (WGS) entry which is preliminary data.</text>
</comment>
<evidence type="ECO:0000256" key="1">
    <source>
        <dbReference type="SAM" id="MobiDB-lite"/>
    </source>
</evidence>
<reference evidence="2 3" key="1">
    <citation type="submission" date="2020-07" db="EMBL/GenBank/DDBJ databases">
        <title>Sequencing the genomes of 1000 actinobacteria strains.</title>
        <authorList>
            <person name="Klenk H.-P."/>
        </authorList>
    </citation>
    <scope>NUCLEOTIDE SEQUENCE [LARGE SCALE GENOMIC DNA]</scope>
    <source>
        <strain evidence="2 3">DSM 22083</strain>
    </source>
</reference>
<evidence type="ECO:0000313" key="3">
    <source>
        <dbReference type="Proteomes" id="UP000569914"/>
    </source>
</evidence>
<organism evidence="2 3">
    <name type="scientific">Microlunatus parietis</name>
    <dbReference type="NCBI Taxonomy" id="682979"/>
    <lineage>
        <taxon>Bacteria</taxon>
        <taxon>Bacillati</taxon>
        <taxon>Actinomycetota</taxon>
        <taxon>Actinomycetes</taxon>
        <taxon>Propionibacteriales</taxon>
        <taxon>Propionibacteriaceae</taxon>
        <taxon>Microlunatus</taxon>
    </lineage>
</organism>
<dbReference type="AlphaFoldDB" id="A0A7Y9I2M8"/>
<name>A0A7Y9I2M8_9ACTN</name>
<proteinExistence type="predicted"/>